<reference evidence="7" key="1">
    <citation type="journal article" date="2020" name="BMC Genomics">
        <title>Correction to: Identification and distribution of gene clusters required for synthesis of sphingolipid metabolism inhibitors in diverse species of the filamentous fungus Fusarium.</title>
        <authorList>
            <person name="Kim H.S."/>
            <person name="Lohmar J.M."/>
            <person name="Busman M."/>
            <person name="Brown D.W."/>
            <person name="Naumann T.A."/>
            <person name="Divon H.H."/>
            <person name="Lysoe E."/>
            <person name="Uhlig S."/>
            <person name="Proctor R.H."/>
        </authorList>
    </citation>
    <scope>NUCLEOTIDE SEQUENCE</scope>
    <source>
        <strain evidence="7">NRRL 20472</strain>
    </source>
</reference>
<feature type="repeat" description="ANK" evidence="4">
    <location>
        <begin position="890"/>
        <end position="922"/>
    </location>
</feature>
<dbReference type="Pfam" id="PF12796">
    <property type="entry name" value="Ank_2"/>
    <property type="match status" value="4"/>
</dbReference>
<feature type="repeat" description="ANK" evidence="4">
    <location>
        <begin position="1365"/>
        <end position="1394"/>
    </location>
</feature>
<dbReference type="GO" id="GO:0009116">
    <property type="term" value="P:nucleoside metabolic process"/>
    <property type="evidence" value="ECO:0007669"/>
    <property type="project" value="InterPro"/>
</dbReference>
<feature type="repeat" description="ANK" evidence="4">
    <location>
        <begin position="927"/>
        <end position="959"/>
    </location>
</feature>
<feature type="repeat" description="ANK" evidence="4">
    <location>
        <begin position="824"/>
        <end position="856"/>
    </location>
</feature>
<proteinExistence type="predicted"/>
<dbReference type="Pfam" id="PF22939">
    <property type="entry name" value="WHD_GPIID"/>
    <property type="match status" value="1"/>
</dbReference>
<feature type="repeat" description="ANK" evidence="4">
    <location>
        <begin position="1331"/>
        <end position="1353"/>
    </location>
</feature>
<feature type="repeat" description="ANK" evidence="4">
    <location>
        <begin position="993"/>
        <end position="1025"/>
    </location>
</feature>
<feature type="repeat" description="ANK" evidence="4">
    <location>
        <begin position="1027"/>
        <end position="1051"/>
    </location>
</feature>
<keyword evidence="8" id="KW-1185">Reference proteome</keyword>
<organism evidence="7 8">
    <name type="scientific">Fusarium sarcochroum</name>
    <dbReference type="NCBI Taxonomy" id="1208366"/>
    <lineage>
        <taxon>Eukaryota</taxon>
        <taxon>Fungi</taxon>
        <taxon>Dikarya</taxon>
        <taxon>Ascomycota</taxon>
        <taxon>Pezizomycotina</taxon>
        <taxon>Sordariomycetes</taxon>
        <taxon>Hypocreomycetidae</taxon>
        <taxon>Hypocreales</taxon>
        <taxon>Nectriaceae</taxon>
        <taxon>Fusarium</taxon>
        <taxon>Fusarium lateritium species complex</taxon>
    </lineage>
</organism>
<comment type="caution">
    <text evidence="7">The sequence shown here is derived from an EMBL/GenBank/DDBJ whole genome shotgun (WGS) entry which is preliminary data.</text>
</comment>
<dbReference type="PANTHER" id="PTHR24161:SF85">
    <property type="entry name" value="PALMITOYLTRANSFERASE HIP14"/>
    <property type="match status" value="1"/>
</dbReference>
<dbReference type="InterPro" id="IPR054471">
    <property type="entry name" value="GPIID_WHD"/>
</dbReference>
<feature type="repeat" description="ANK" evidence="4">
    <location>
        <begin position="957"/>
        <end position="989"/>
    </location>
</feature>
<dbReference type="Proteomes" id="UP000622797">
    <property type="component" value="Unassembled WGS sequence"/>
</dbReference>
<reference evidence="7" key="2">
    <citation type="submission" date="2020-05" db="EMBL/GenBank/DDBJ databases">
        <authorList>
            <person name="Kim H.-S."/>
            <person name="Proctor R.H."/>
            <person name="Brown D.W."/>
        </authorList>
    </citation>
    <scope>NUCLEOTIDE SEQUENCE</scope>
    <source>
        <strain evidence="7">NRRL 20472</strain>
    </source>
</reference>
<dbReference type="EMBL" id="JABEXW010001374">
    <property type="protein sequence ID" value="KAF4944207.1"/>
    <property type="molecule type" value="Genomic_DNA"/>
</dbReference>
<dbReference type="Pfam" id="PF13637">
    <property type="entry name" value="Ank_4"/>
    <property type="match status" value="1"/>
</dbReference>
<evidence type="ECO:0000256" key="3">
    <source>
        <dbReference type="ARBA" id="ARBA00023043"/>
    </source>
</evidence>
<feature type="domain" description="GPI inositol-deacylase winged helix" evidence="5">
    <location>
        <begin position="646"/>
        <end position="721"/>
    </location>
</feature>
<dbReference type="Gene3D" id="3.40.50.300">
    <property type="entry name" value="P-loop containing nucleotide triphosphate hydrolases"/>
    <property type="match status" value="1"/>
</dbReference>
<dbReference type="InterPro" id="IPR035994">
    <property type="entry name" value="Nucleoside_phosphorylase_sf"/>
</dbReference>
<evidence type="ECO:0000256" key="4">
    <source>
        <dbReference type="PROSITE-ProRule" id="PRU00023"/>
    </source>
</evidence>
<feature type="domain" description="Nephrocystin 3-like N-terminal" evidence="6">
    <location>
        <begin position="362"/>
        <end position="527"/>
    </location>
</feature>
<accession>A0A8H4WN76</accession>
<dbReference type="Pfam" id="PF24883">
    <property type="entry name" value="NPHP3_N"/>
    <property type="match status" value="1"/>
</dbReference>
<dbReference type="SUPFAM" id="SSF48403">
    <property type="entry name" value="Ankyrin repeat"/>
    <property type="match status" value="2"/>
</dbReference>
<dbReference type="Pfam" id="PF00023">
    <property type="entry name" value="Ank"/>
    <property type="match status" value="1"/>
</dbReference>
<feature type="repeat" description="ANK" evidence="4">
    <location>
        <begin position="1134"/>
        <end position="1166"/>
    </location>
</feature>
<dbReference type="InterPro" id="IPR027417">
    <property type="entry name" value="P-loop_NTPase"/>
</dbReference>
<dbReference type="EC" id="2.3.1.225" evidence="1"/>
<dbReference type="PANTHER" id="PTHR24161">
    <property type="entry name" value="ANK_REP_REGION DOMAIN-CONTAINING PROTEIN-RELATED"/>
    <property type="match status" value="1"/>
</dbReference>
<feature type="repeat" description="ANK" evidence="4">
    <location>
        <begin position="1095"/>
        <end position="1127"/>
    </location>
</feature>
<feature type="repeat" description="ANK" evidence="4">
    <location>
        <begin position="1171"/>
        <end position="1203"/>
    </location>
</feature>
<keyword evidence="3 4" id="KW-0040">ANK repeat</keyword>
<dbReference type="SUPFAM" id="SSF53167">
    <property type="entry name" value="Purine and uridine phosphorylases"/>
    <property type="match status" value="1"/>
</dbReference>
<dbReference type="InterPro" id="IPR036770">
    <property type="entry name" value="Ankyrin_rpt-contain_sf"/>
</dbReference>
<keyword evidence="2" id="KW-0677">Repeat</keyword>
<gene>
    <name evidence="7" type="ORF">FSARC_14737</name>
</gene>
<dbReference type="InterPro" id="IPR002110">
    <property type="entry name" value="Ankyrin_rpt"/>
</dbReference>
<dbReference type="OrthoDB" id="20872at2759"/>
<feature type="repeat" description="ANK" evidence="4">
    <location>
        <begin position="1061"/>
        <end position="1083"/>
    </location>
</feature>
<sequence length="1394" mass="154435">MLDQCHADLPTQPNDPNTYTLGSIGQHNVVVTCLPKGMIGTVSAAQVATRMVSSFPSIKFGLMVGIGGGVPSNKVRLGDIVVSTSDGPFPGVVQWDFGKADGSGEIQRVGSLNNPPTLLLTALTKLETQHDLGNSRIPDYLEDLKKKFPRLASRYLRSDSLEDTLFKADYDHISKGPSDTSLDGEEEDDEEADSCRFCDRTNIIRRKPREMRVHYGLIASGNQVIKDAAFRDRINGNLGGYVRCIEMEAAGLMNNFPCLVVRGICDYADSHKNKDWQEHAAIVAAAFTKELLQYVQPNDIEQERPVRDMLKNVDNNTSVIRHEVDQMKLRQDKRHDILILNWLTAVDYGLKQSDHFKERQAGTGCWLLETEAFRSWLDTPGQTLFCPGIPGGGKTVLTSLVVNNLISNFRGDLSTGVAYIYCSSKQQHEQTAEQLLTSLLKQLASSQPTLPTHLKALYDEHSRQRTRPTLSQILEKLALIVSTYSRVFILIDALDECQASECSRSNLLFELSRLQKQHQINVFATSRGIPIILSDMTSHFETIASLEILANKRDITAYLKGNIERLPSFVRQDQNLQEMIIRVISESVDGMFLLARIYLYLLTDKLRDADIRNQLKLFEERGTSQDGLRHAYRETMDRINGQMPGWKLLAHKVLSWITYAKRDLTVAEVRHALATSTEKCQLDDGDFYHVDDMVTACAGLVTVDETSNIIRLIHYTTQEYFNRWPDELNLMTERDITKTCVSYLSFESFGKVHCMAEEDFEQRLHIHPFYDYAAKNWGHHARASSISSLELANFFSKEGNMYASVQVLMASGPWQMYYWYPGWKEVTKLHLAANFGLARVVQDMLEDGLESDPRDSNGRTPLSYAANHGHESVVSLLLDNGAKVDTLDDDGQTPLSFAAEHGHRAVTQLLVDKGSDLDSPSIISSQEGWKALYSAVDQGHMAIIHLLLERGAGTNYNEETLLPLTVSRGQEEIVHLLLEWGANMESVSTGGHWGQTSLSIAARLGHEAIVRLLSKNGAALDPRSEYYGRTPLSFASEYGHGTVVEFLLRTGRVDPESKDEHGKTPLTFAAIHGHVSVVQILLETHSVDVDSIDNEGQTPLSHAAHGGFEIVASLLIEAGAKPDSPTGYFSREERGRTPLSLAAEGGHKAVAQLLLEKGANPNSEAIGNGNGGRTPLSFAAEKGHENTIRLLVEKGANVEHRTTGIYNGRTPKSFPVRHTTIVRLLPEKGADPGPRHDDVDNRTPAPLSHAAYHKKEVAVKLRLDTSRVRVDESDRFGRTPLSCVPKGGARPNAAEAKGRTPLSYAAQEGHEAVVRLLVEMYGAKLDSADAKGRTPLSYAAQKGHEAVVRLLAEMDSAGLNFADIEGRTPLSYASEEGREGVVEYLLKEGGRYGI</sequence>
<evidence type="ECO:0000256" key="2">
    <source>
        <dbReference type="ARBA" id="ARBA00022737"/>
    </source>
</evidence>
<evidence type="ECO:0000256" key="1">
    <source>
        <dbReference type="ARBA" id="ARBA00012210"/>
    </source>
</evidence>
<evidence type="ECO:0000259" key="5">
    <source>
        <dbReference type="Pfam" id="PF22939"/>
    </source>
</evidence>
<dbReference type="PRINTS" id="PR01415">
    <property type="entry name" value="ANKYRIN"/>
</dbReference>
<feature type="repeat" description="ANK" evidence="4">
    <location>
        <begin position="1297"/>
        <end position="1319"/>
    </location>
</feature>
<name>A0A8H4WN76_9HYPO</name>
<feature type="repeat" description="ANK" evidence="4">
    <location>
        <begin position="857"/>
        <end position="889"/>
    </location>
</feature>
<protein>
    <recommendedName>
        <fullName evidence="1">protein S-acyltransferase</fullName>
        <ecNumber evidence="1">2.3.1.225</ecNumber>
    </recommendedName>
</protein>
<dbReference type="InterPro" id="IPR056884">
    <property type="entry name" value="NPHP3-like_N"/>
</dbReference>
<dbReference type="PROSITE" id="PS50297">
    <property type="entry name" value="ANK_REP_REGION"/>
    <property type="match status" value="12"/>
</dbReference>
<evidence type="ECO:0000313" key="7">
    <source>
        <dbReference type="EMBL" id="KAF4944207.1"/>
    </source>
</evidence>
<dbReference type="PROSITE" id="PS50088">
    <property type="entry name" value="ANK_REPEAT"/>
    <property type="match status" value="14"/>
</dbReference>
<dbReference type="SMART" id="SM00248">
    <property type="entry name" value="ANK"/>
    <property type="match status" value="14"/>
</dbReference>
<dbReference type="Gene3D" id="1.25.40.20">
    <property type="entry name" value="Ankyrin repeat-containing domain"/>
    <property type="match status" value="3"/>
</dbReference>
<evidence type="ECO:0000313" key="8">
    <source>
        <dbReference type="Proteomes" id="UP000622797"/>
    </source>
</evidence>
<dbReference type="Gene3D" id="3.40.50.1580">
    <property type="entry name" value="Nucleoside phosphorylase domain"/>
    <property type="match status" value="1"/>
</dbReference>
<dbReference type="GO" id="GO:0003824">
    <property type="term" value="F:catalytic activity"/>
    <property type="evidence" value="ECO:0007669"/>
    <property type="project" value="InterPro"/>
</dbReference>
<dbReference type="SUPFAM" id="SSF52540">
    <property type="entry name" value="P-loop containing nucleoside triphosphate hydrolases"/>
    <property type="match status" value="1"/>
</dbReference>
<evidence type="ECO:0000259" key="6">
    <source>
        <dbReference type="Pfam" id="PF24883"/>
    </source>
</evidence>